<gene>
    <name evidence="9" type="ORF">PQJ61_17825</name>
</gene>
<keyword evidence="6" id="KW-0406">Ion transport</keyword>
<evidence type="ECO:0000256" key="4">
    <source>
        <dbReference type="ARBA" id="ARBA00022692"/>
    </source>
</evidence>
<evidence type="ECO:0000256" key="2">
    <source>
        <dbReference type="ARBA" id="ARBA00009904"/>
    </source>
</evidence>
<comment type="similarity">
    <text evidence="2">Belongs to the V-ATPase 116 kDa subunit family.</text>
</comment>
<feature type="transmembrane region" description="Helical" evidence="8">
    <location>
        <begin position="545"/>
        <end position="569"/>
    </location>
</feature>
<keyword evidence="5 8" id="KW-1133">Transmembrane helix</keyword>
<evidence type="ECO:0000256" key="7">
    <source>
        <dbReference type="ARBA" id="ARBA00023136"/>
    </source>
</evidence>
<dbReference type="InterPro" id="IPR002490">
    <property type="entry name" value="V-ATPase_116kDa_su"/>
</dbReference>
<name>A0AAJ1IKF1_9SPIO</name>
<dbReference type="GO" id="GO:0033179">
    <property type="term" value="C:proton-transporting V-type ATPase, V0 domain"/>
    <property type="evidence" value="ECO:0007669"/>
    <property type="project" value="InterPro"/>
</dbReference>
<dbReference type="EMBL" id="JAQQAL010000052">
    <property type="protein sequence ID" value="MDC7228626.1"/>
    <property type="molecule type" value="Genomic_DNA"/>
</dbReference>
<keyword evidence="3" id="KW-0813">Transport</keyword>
<evidence type="ECO:0000256" key="6">
    <source>
        <dbReference type="ARBA" id="ARBA00023065"/>
    </source>
</evidence>
<sequence length="659" mass="74034">MSLFTSRMKLLSAVVLESRIDAVTSELLRIGLLDFVEISKLFNTDDFSLKSGDSSLYSEISALRKKLEIIYNNAGIDTPFREELNIGDMTEYKPDYSSEIISKLNYELASIRDKQKNLHQEYLKLNEISNYFTTSGSAKDSKFLIVSKGHPTRGNFSDILKNLASIPHFGTDIPETNNFFIVSLRRDQSLLNNILDKFQWIELDEQHYGEEETNHLIDKINKKNSMLRQEIESAGKQIAEHIILKKDELDSLWKNLRLHELYSSIQNNFSHTVNTSLFSGWLPADKVLRAEEAIRNASGGECIIEWSEAENFSRENVPVEIRQPKVFSPFRMLVENYAVPEYGSIDPTPFVAVAYMIMFGLMFGDAGQGLVIMLIGILGGRIIKKAGSGVKNLFKLFIFCGGSSVAAGILFGSYFGNELFPAVWFNYHSVVSGNAEAGSSIVDVYDILKITIYFGIAVIGTGLVINWINLYRKKDYFNLFLDKSGLLGGWFYGCGVYTAFYFVGTGYKVLPDAGLLTIFFGIPVIILFFKAPLHFILHERDHKQFGIFSLVDFFMEWIVEILEIFSGYLANTLSFMRVAGLGIAHVSLMTAFDTIAAMTNGAASVIILISGNILVIALEGLSAGIQALRLNYYEFFSRYFTGKGIAYNPVSLRNRKQEG</sequence>
<keyword evidence="7 8" id="KW-0472">Membrane</keyword>
<dbReference type="GO" id="GO:0046961">
    <property type="term" value="F:proton-transporting ATPase activity, rotational mechanism"/>
    <property type="evidence" value="ECO:0007669"/>
    <property type="project" value="InterPro"/>
</dbReference>
<evidence type="ECO:0000313" key="10">
    <source>
        <dbReference type="Proteomes" id="UP001221217"/>
    </source>
</evidence>
<proteinExistence type="inferred from homology"/>
<feature type="transmembrane region" description="Helical" evidence="8">
    <location>
        <begin position="489"/>
        <end position="507"/>
    </location>
</feature>
<feature type="transmembrane region" description="Helical" evidence="8">
    <location>
        <begin position="605"/>
        <end position="628"/>
    </location>
</feature>
<feature type="transmembrane region" description="Helical" evidence="8">
    <location>
        <begin position="513"/>
        <end position="533"/>
    </location>
</feature>
<reference evidence="9 10" key="1">
    <citation type="submission" date="2022-12" db="EMBL/GenBank/DDBJ databases">
        <title>Metagenome assembled genome from gulf of manar.</title>
        <authorList>
            <person name="Kohli P."/>
            <person name="Pk S."/>
            <person name="Venkata Ramana C."/>
            <person name="Sasikala C."/>
        </authorList>
    </citation>
    <scope>NUCLEOTIDE SEQUENCE [LARGE SCALE GENOMIC DNA]</scope>
    <source>
        <strain evidence="9">JB008</strain>
    </source>
</reference>
<evidence type="ECO:0000313" key="9">
    <source>
        <dbReference type="EMBL" id="MDC7228626.1"/>
    </source>
</evidence>
<dbReference type="Proteomes" id="UP001221217">
    <property type="component" value="Unassembled WGS sequence"/>
</dbReference>
<feature type="transmembrane region" description="Helical" evidence="8">
    <location>
        <begin position="450"/>
        <end position="468"/>
    </location>
</feature>
<dbReference type="PANTHER" id="PTHR11629:SF63">
    <property type="entry name" value="V-TYPE PROTON ATPASE SUBUNIT A"/>
    <property type="match status" value="1"/>
</dbReference>
<evidence type="ECO:0000256" key="5">
    <source>
        <dbReference type="ARBA" id="ARBA00022989"/>
    </source>
</evidence>
<feature type="transmembrane region" description="Helical" evidence="8">
    <location>
        <begin position="392"/>
        <end position="415"/>
    </location>
</feature>
<evidence type="ECO:0000256" key="8">
    <source>
        <dbReference type="SAM" id="Phobius"/>
    </source>
</evidence>
<keyword evidence="4 8" id="KW-0812">Transmembrane</keyword>
<comment type="caution">
    <text evidence="9">The sequence shown here is derived from an EMBL/GenBank/DDBJ whole genome shotgun (WGS) entry which is preliminary data.</text>
</comment>
<accession>A0AAJ1IKF1</accession>
<dbReference type="GO" id="GO:0016471">
    <property type="term" value="C:vacuolar proton-transporting V-type ATPase complex"/>
    <property type="evidence" value="ECO:0007669"/>
    <property type="project" value="TreeGrafter"/>
</dbReference>
<dbReference type="GO" id="GO:0007035">
    <property type="term" value="P:vacuolar acidification"/>
    <property type="evidence" value="ECO:0007669"/>
    <property type="project" value="TreeGrafter"/>
</dbReference>
<protein>
    <submittedName>
        <fullName evidence="9">V-type ATPase 116kDa subunit family protein</fullName>
    </submittedName>
</protein>
<dbReference type="GO" id="GO:0051117">
    <property type="term" value="F:ATPase binding"/>
    <property type="evidence" value="ECO:0007669"/>
    <property type="project" value="TreeGrafter"/>
</dbReference>
<organism evidence="9 10">
    <name type="scientific">Candidatus Thalassospirochaeta sargassi</name>
    <dbReference type="NCBI Taxonomy" id="3119039"/>
    <lineage>
        <taxon>Bacteria</taxon>
        <taxon>Pseudomonadati</taxon>
        <taxon>Spirochaetota</taxon>
        <taxon>Spirochaetia</taxon>
        <taxon>Spirochaetales</taxon>
        <taxon>Spirochaetaceae</taxon>
        <taxon>Candidatus Thalassospirochaeta</taxon>
    </lineage>
</organism>
<evidence type="ECO:0000256" key="1">
    <source>
        <dbReference type="ARBA" id="ARBA00004141"/>
    </source>
</evidence>
<evidence type="ECO:0000256" key="3">
    <source>
        <dbReference type="ARBA" id="ARBA00022448"/>
    </source>
</evidence>
<dbReference type="PANTHER" id="PTHR11629">
    <property type="entry name" value="VACUOLAR PROTON ATPASES"/>
    <property type="match status" value="1"/>
</dbReference>
<comment type="subcellular location">
    <subcellularLocation>
        <location evidence="1">Membrane</location>
        <topology evidence="1">Multi-pass membrane protein</topology>
    </subcellularLocation>
</comment>
<feature type="transmembrane region" description="Helical" evidence="8">
    <location>
        <begin position="353"/>
        <end position="380"/>
    </location>
</feature>
<dbReference type="AlphaFoldDB" id="A0AAJ1IKF1"/>
<dbReference type="Pfam" id="PF01496">
    <property type="entry name" value="V_ATPase_I"/>
    <property type="match status" value="2"/>
</dbReference>